<comment type="caution">
    <text evidence="3">The sequence shown here is derived from an EMBL/GenBank/DDBJ whole genome shotgun (WGS) entry which is preliminary data.</text>
</comment>
<protein>
    <recommendedName>
        <fullName evidence="5">C4-dicarboxylate ABC transporter substrate-binding protein</fullName>
    </recommendedName>
</protein>
<evidence type="ECO:0000256" key="2">
    <source>
        <dbReference type="SAM" id="SignalP"/>
    </source>
</evidence>
<dbReference type="InterPro" id="IPR005064">
    <property type="entry name" value="BUG"/>
</dbReference>
<dbReference type="SUPFAM" id="SSF53850">
    <property type="entry name" value="Periplasmic binding protein-like II"/>
    <property type="match status" value="1"/>
</dbReference>
<dbReference type="Pfam" id="PF03401">
    <property type="entry name" value="TctC"/>
    <property type="match status" value="1"/>
</dbReference>
<dbReference type="OrthoDB" id="9780943at2"/>
<dbReference type="InterPro" id="IPR042100">
    <property type="entry name" value="Bug_dom1"/>
</dbReference>
<dbReference type="Proteomes" id="UP000019113">
    <property type="component" value="Unassembled WGS sequence"/>
</dbReference>
<dbReference type="PANTHER" id="PTHR42928">
    <property type="entry name" value="TRICARBOXYLATE-BINDING PROTEIN"/>
    <property type="match status" value="1"/>
</dbReference>
<keyword evidence="2" id="KW-0732">Signal</keyword>
<dbReference type="EMBL" id="AVBC01000039">
    <property type="protein sequence ID" value="ERL50509.1"/>
    <property type="molecule type" value="Genomic_DNA"/>
</dbReference>
<feature type="signal peptide" evidence="2">
    <location>
        <begin position="1"/>
        <end position="23"/>
    </location>
</feature>
<proteinExistence type="inferred from homology"/>
<sequence length="327" mass="35055">MRQLTLFALSLTALPLVSANVNAEPPTSRLECIAPADPGGGWDFTCRQFAATLQQLNITNGSMQTINMAGAAGGVAYAHVASKREGNDGLIVAASSSNATRLAQQQYPGLGADDVTWLGTLGADYAALAVSSDSPYQGLDDLTEALREDIKAVSFSGGSGPLGWDQLNMLRVLSNAGITSLNKVTYLDFNNGASAITQVLGHHLDVVVGDISEVKSFVDSGDLRVLAVLSEERLPEPLDGFPTAREQGVDVVAPNWRGFYAPAGLSDDDKAFWTDAIHQVYESAQWQEIMTRNGMTPFQLSGEEFKTFLHEQIASLENTMADLRRTQ</sequence>
<dbReference type="PIRSF" id="PIRSF017082">
    <property type="entry name" value="YflP"/>
    <property type="match status" value="1"/>
</dbReference>
<evidence type="ECO:0000313" key="3">
    <source>
        <dbReference type="EMBL" id="ERL50509.1"/>
    </source>
</evidence>
<dbReference type="Gene3D" id="3.40.190.10">
    <property type="entry name" value="Periplasmic binding protein-like II"/>
    <property type="match status" value="1"/>
</dbReference>
<reference evidence="3 4" key="1">
    <citation type="submission" date="2013-08" db="EMBL/GenBank/DDBJ databases">
        <title>draft genome of Halomonas huanghegensis, strain BJGMM-B45T.</title>
        <authorList>
            <person name="Miao C."/>
            <person name="Wan Y."/>
            <person name="Jin W."/>
        </authorList>
    </citation>
    <scope>NUCLEOTIDE SEQUENCE [LARGE SCALE GENOMIC DNA]</scope>
    <source>
        <strain evidence="3 4">BJGMM-B45</strain>
    </source>
</reference>
<feature type="chain" id="PRO_5009977342" description="C4-dicarboxylate ABC transporter substrate-binding protein" evidence="2">
    <location>
        <begin position="24"/>
        <end position="327"/>
    </location>
</feature>
<dbReference type="PANTHER" id="PTHR42928:SF3">
    <property type="entry name" value="UPF0065 PROTEIN YFLP"/>
    <property type="match status" value="1"/>
</dbReference>
<accession>W1N4T1</accession>
<dbReference type="AlphaFoldDB" id="W1N4T1"/>
<keyword evidence="4" id="KW-1185">Reference proteome</keyword>
<dbReference type="Gene3D" id="3.40.190.150">
    <property type="entry name" value="Bordetella uptake gene, domain 1"/>
    <property type="match status" value="1"/>
</dbReference>
<dbReference type="PATRIC" id="fig|1178482.3.peg.3612"/>
<dbReference type="eggNOG" id="COG3181">
    <property type="taxonomic scope" value="Bacteria"/>
</dbReference>
<organism evidence="3 4">
    <name type="scientific">Halomonas huangheensis</name>
    <dbReference type="NCBI Taxonomy" id="1178482"/>
    <lineage>
        <taxon>Bacteria</taxon>
        <taxon>Pseudomonadati</taxon>
        <taxon>Pseudomonadota</taxon>
        <taxon>Gammaproteobacteria</taxon>
        <taxon>Oceanospirillales</taxon>
        <taxon>Halomonadaceae</taxon>
        <taxon>Halomonas</taxon>
    </lineage>
</organism>
<dbReference type="STRING" id="1178482.AR456_06510"/>
<evidence type="ECO:0000313" key="4">
    <source>
        <dbReference type="Proteomes" id="UP000019113"/>
    </source>
</evidence>
<comment type="similarity">
    <text evidence="1">Belongs to the UPF0065 (bug) family.</text>
</comment>
<dbReference type="RefSeq" id="WP_021820560.1">
    <property type="nucleotide sequence ID" value="NZ_AVBC01000039.1"/>
</dbReference>
<dbReference type="KEGG" id="hhu:AR456_06510"/>
<evidence type="ECO:0000256" key="1">
    <source>
        <dbReference type="ARBA" id="ARBA00006987"/>
    </source>
</evidence>
<dbReference type="CDD" id="cd07012">
    <property type="entry name" value="PBP2_Bug_TTT"/>
    <property type="match status" value="1"/>
</dbReference>
<gene>
    <name evidence="3" type="ORF">BJB45_05115</name>
</gene>
<evidence type="ECO:0008006" key="5">
    <source>
        <dbReference type="Google" id="ProtNLM"/>
    </source>
</evidence>
<name>W1N4T1_9GAMM</name>